<protein>
    <recommendedName>
        <fullName evidence="5">Secreted protein</fullName>
    </recommendedName>
</protein>
<evidence type="ECO:0000256" key="2">
    <source>
        <dbReference type="SAM" id="SignalP"/>
    </source>
</evidence>
<evidence type="ECO:0000313" key="3">
    <source>
        <dbReference type="EMBL" id="MPC48486.1"/>
    </source>
</evidence>
<evidence type="ECO:0008006" key="5">
    <source>
        <dbReference type="Google" id="ProtNLM"/>
    </source>
</evidence>
<name>A0A5B7FSL1_PORTR</name>
<dbReference type="Proteomes" id="UP000324222">
    <property type="component" value="Unassembled WGS sequence"/>
</dbReference>
<keyword evidence="4" id="KW-1185">Reference proteome</keyword>
<proteinExistence type="predicted"/>
<feature type="signal peptide" evidence="2">
    <location>
        <begin position="1"/>
        <end position="20"/>
    </location>
</feature>
<dbReference type="EMBL" id="VSRR010008309">
    <property type="protein sequence ID" value="MPC48486.1"/>
    <property type="molecule type" value="Genomic_DNA"/>
</dbReference>
<reference evidence="3 4" key="1">
    <citation type="submission" date="2019-05" db="EMBL/GenBank/DDBJ databases">
        <title>Another draft genome of Portunus trituberculatus and its Hox gene families provides insights of decapod evolution.</title>
        <authorList>
            <person name="Jeong J.-H."/>
            <person name="Song I."/>
            <person name="Kim S."/>
            <person name="Choi T."/>
            <person name="Kim D."/>
            <person name="Ryu S."/>
            <person name="Kim W."/>
        </authorList>
    </citation>
    <scope>NUCLEOTIDE SEQUENCE [LARGE SCALE GENOMIC DNA]</scope>
    <source>
        <tissue evidence="3">Muscle</tissue>
    </source>
</reference>
<evidence type="ECO:0000256" key="1">
    <source>
        <dbReference type="SAM" id="MobiDB-lite"/>
    </source>
</evidence>
<feature type="region of interest" description="Disordered" evidence="1">
    <location>
        <begin position="21"/>
        <end position="43"/>
    </location>
</feature>
<keyword evidence="2" id="KW-0732">Signal</keyword>
<feature type="compositionally biased region" description="Polar residues" evidence="1">
    <location>
        <begin position="23"/>
        <end position="36"/>
    </location>
</feature>
<comment type="caution">
    <text evidence="3">The sequence shown here is derived from an EMBL/GenBank/DDBJ whole genome shotgun (WGS) entry which is preliminary data.</text>
</comment>
<accession>A0A5B7FSL1</accession>
<dbReference type="AlphaFoldDB" id="A0A5B7FSL1"/>
<sequence length="74" mass="7952">MSFSIISSLLCSEWASFGLCSSPEPSSVKRPSSTRSGEPLSAQPSEDVYFNFVIFVAASVLEETLDILGACEDQ</sequence>
<gene>
    <name evidence="3" type="ORF">E2C01_042259</name>
</gene>
<evidence type="ECO:0000313" key="4">
    <source>
        <dbReference type="Proteomes" id="UP000324222"/>
    </source>
</evidence>
<organism evidence="3 4">
    <name type="scientific">Portunus trituberculatus</name>
    <name type="common">Swimming crab</name>
    <name type="synonym">Neptunus trituberculatus</name>
    <dbReference type="NCBI Taxonomy" id="210409"/>
    <lineage>
        <taxon>Eukaryota</taxon>
        <taxon>Metazoa</taxon>
        <taxon>Ecdysozoa</taxon>
        <taxon>Arthropoda</taxon>
        <taxon>Crustacea</taxon>
        <taxon>Multicrustacea</taxon>
        <taxon>Malacostraca</taxon>
        <taxon>Eumalacostraca</taxon>
        <taxon>Eucarida</taxon>
        <taxon>Decapoda</taxon>
        <taxon>Pleocyemata</taxon>
        <taxon>Brachyura</taxon>
        <taxon>Eubrachyura</taxon>
        <taxon>Portunoidea</taxon>
        <taxon>Portunidae</taxon>
        <taxon>Portuninae</taxon>
        <taxon>Portunus</taxon>
    </lineage>
</organism>
<feature type="chain" id="PRO_5022847268" description="Secreted protein" evidence="2">
    <location>
        <begin position="21"/>
        <end position="74"/>
    </location>
</feature>